<evidence type="ECO:0000256" key="3">
    <source>
        <dbReference type="ARBA" id="ARBA00022679"/>
    </source>
</evidence>
<evidence type="ECO:0000313" key="9">
    <source>
        <dbReference type="EMBL" id="OGM63626.1"/>
    </source>
</evidence>
<evidence type="ECO:0000256" key="5">
    <source>
        <dbReference type="ARBA" id="ARBA00022985"/>
    </source>
</evidence>
<keyword evidence="1" id="KW-1003">Cell membrane</keyword>
<dbReference type="Gene3D" id="3.90.550.10">
    <property type="entry name" value="Spore Coat Polysaccharide Biosynthesis Protein SpsA, Chain A"/>
    <property type="match status" value="1"/>
</dbReference>
<dbReference type="InterPro" id="IPR029044">
    <property type="entry name" value="Nucleotide-diphossugar_trans"/>
</dbReference>
<dbReference type="InterPro" id="IPR050256">
    <property type="entry name" value="Glycosyltransferase_2"/>
</dbReference>
<evidence type="ECO:0000256" key="7">
    <source>
        <dbReference type="ARBA" id="ARBA00023136"/>
    </source>
</evidence>
<evidence type="ECO:0000259" key="8">
    <source>
        <dbReference type="Pfam" id="PF00535"/>
    </source>
</evidence>
<keyword evidence="3" id="KW-0808">Transferase</keyword>
<keyword evidence="5" id="KW-0448">Lipopolysaccharide biosynthesis</keyword>
<evidence type="ECO:0000256" key="1">
    <source>
        <dbReference type="ARBA" id="ARBA00022475"/>
    </source>
</evidence>
<gene>
    <name evidence="9" type="ORF">A2961_00325</name>
</gene>
<accession>A0A1F8BHU2</accession>
<dbReference type="SUPFAM" id="SSF53448">
    <property type="entry name" value="Nucleotide-diphospho-sugar transferases"/>
    <property type="match status" value="1"/>
</dbReference>
<dbReference type="AlphaFoldDB" id="A0A1F8BHU2"/>
<dbReference type="GO" id="GO:0009103">
    <property type="term" value="P:lipopolysaccharide biosynthetic process"/>
    <property type="evidence" value="ECO:0007669"/>
    <property type="project" value="UniProtKB-KW"/>
</dbReference>
<comment type="caution">
    <text evidence="9">The sequence shown here is derived from an EMBL/GenBank/DDBJ whole genome shotgun (WGS) entry which is preliminary data.</text>
</comment>
<feature type="domain" description="Glycosyltransferase 2-like" evidence="8">
    <location>
        <begin position="10"/>
        <end position="172"/>
    </location>
</feature>
<dbReference type="CDD" id="cd04179">
    <property type="entry name" value="DPM_DPG-synthase_like"/>
    <property type="match status" value="1"/>
</dbReference>
<dbReference type="InterPro" id="IPR001173">
    <property type="entry name" value="Glyco_trans_2-like"/>
</dbReference>
<dbReference type="GO" id="GO:0099621">
    <property type="term" value="F:undecaprenyl-phosphate 4-deoxy-4-formamido-L-arabinose transferase activity"/>
    <property type="evidence" value="ECO:0007669"/>
    <property type="project" value="TreeGrafter"/>
</dbReference>
<dbReference type="PANTHER" id="PTHR48090:SF3">
    <property type="entry name" value="UNDECAPRENYL-PHOSPHATE 4-DEOXY-4-FORMAMIDO-L-ARABINOSE TRANSFERASE"/>
    <property type="match status" value="1"/>
</dbReference>
<evidence type="ECO:0000256" key="2">
    <source>
        <dbReference type="ARBA" id="ARBA00022676"/>
    </source>
</evidence>
<proteinExistence type="predicted"/>
<dbReference type="Pfam" id="PF00535">
    <property type="entry name" value="Glycos_transf_2"/>
    <property type="match status" value="1"/>
</dbReference>
<dbReference type="EMBL" id="MGHF01000012">
    <property type="protein sequence ID" value="OGM63626.1"/>
    <property type="molecule type" value="Genomic_DNA"/>
</dbReference>
<protein>
    <recommendedName>
        <fullName evidence="8">Glycosyltransferase 2-like domain-containing protein</fullName>
    </recommendedName>
</protein>
<evidence type="ECO:0000313" key="10">
    <source>
        <dbReference type="Proteomes" id="UP000177082"/>
    </source>
</evidence>
<keyword evidence="4" id="KW-0812">Transmembrane</keyword>
<keyword evidence="2" id="KW-0328">Glycosyltransferase</keyword>
<dbReference type="STRING" id="1802519.A2961_00325"/>
<reference evidence="9 10" key="1">
    <citation type="journal article" date="2016" name="Nat. Commun.">
        <title>Thousands of microbial genomes shed light on interconnected biogeochemical processes in an aquifer system.</title>
        <authorList>
            <person name="Anantharaman K."/>
            <person name="Brown C.T."/>
            <person name="Hug L.A."/>
            <person name="Sharon I."/>
            <person name="Castelle C.J."/>
            <person name="Probst A.J."/>
            <person name="Thomas B.C."/>
            <person name="Singh A."/>
            <person name="Wilkins M.J."/>
            <person name="Karaoz U."/>
            <person name="Brodie E.L."/>
            <person name="Williams K.H."/>
            <person name="Hubbard S.S."/>
            <person name="Banfield J.F."/>
        </authorList>
    </citation>
    <scope>NUCLEOTIDE SEQUENCE [LARGE SCALE GENOMIC DNA]</scope>
</reference>
<dbReference type="Proteomes" id="UP000177082">
    <property type="component" value="Unassembled WGS sequence"/>
</dbReference>
<dbReference type="PANTHER" id="PTHR48090">
    <property type="entry name" value="UNDECAPRENYL-PHOSPHATE 4-DEOXY-4-FORMAMIDO-L-ARABINOSE TRANSFERASE-RELATED"/>
    <property type="match status" value="1"/>
</dbReference>
<evidence type="ECO:0000256" key="6">
    <source>
        <dbReference type="ARBA" id="ARBA00022989"/>
    </source>
</evidence>
<name>A0A1F8BHU2_9BACT</name>
<organism evidence="9 10">
    <name type="scientific">Candidatus Woesebacteria bacterium RIFCSPLOWO2_01_FULL_39_21</name>
    <dbReference type="NCBI Taxonomy" id="1802519"/>
    <lineage>
        <taxon>Bacteria</taxon>
        <taxon>Candidatus Woeseibacteriota</taxon>
    </lineage>
</organism>
<keyword evidence="6" id="KW-1133">Transmembrane helix</keyword>
<keyword evidence="7" id="KW-0472">Membrane</keyword>
<dbReference type="GO" id="GO:0005886">
    <property type="term" value="C:plasma membrane"/>
    <property type="evidence" value="ECO:0007669"/>
    <property type="project" value="TreeGrafter"/>
</dbReference>
<sequence length="236" mass="26753">MREHLIDSLSVFFPAYNEERNLKETVEMAIKVVKNIAVNWEVIIVNDGSNDKTKDIAQELKNEEGRIKIVTHKKNKGYGEALKSGFYNSKYAWIATTDADGQFDFSEIIKLIDKAKKGYDVVIGFRINRQDSLIRKINGLGWTWLSNLLLGINVHDVDCSFKLVKKEVIDKISHLESTRGGMISPELLAKAKKSGFKIAEVGVHHYPRIHGSQTGANINVIIKSFVDLIKLWQKLK</sequence>
<evidence type="ECO:0000256" key="4">
    <source>
        <dbReference type="ARBA" id="ARBA00022692"/>
    </source>
</evidence>